<dbReference type="AlphaFoldDB" id="A0A8J9V3L0"/>
<dbReference type="OrthoDB" id="7469032at2759"/>
<feature type="region of interest" description="Disordered" evidence="1">
    <location>
        <begin position="170"/>
        <end position="192"/>
    </location>
</feature>
<feature type="non-terminal residue" evidence="2">
    <location>
        <position position="422"/>
    </location>
</feature>
<keyword evidence="3" id="KW-1185">Reference proteome</keyword>
<accession>A0A8J9V3L0</accession>
<protein>
    <submittedName>
        <fullName evidence="2">Uncharacterized protein</fullName>
    </submittedName>
</protein>
<evidence type="ECO:0000313" key="3">
    <source>
        <dbReference type="Proteomes" id="UP000838878"/>
    </source>
</evidence>
<dbReference type="EMBL" id="OV170228">
    <property type="protein sequence ID" value="CAH0730717.1"/>
    <property type="molecule type" value="Genomic_DNA"/>
</dbReference>
<reference evidence="2" key="1">
    <citation type="submission" date="2021-12" db="EMBL/GenBank/DDBJ databases">
        <authorList>
            <person name="Martin H S."/>
        </authorList>
    </citation>
    <scope>NUCLEOTIDE SEQUENCE</scope>
</reference>
<gene>
    <name evidence="2" type="ORF">BINO364_LOCUS15668</name>
</gene>
<sequence length="422" mass="48624">MWRSQSSTEEWERRKTYLIRSLFEDVPFLSPIQEEAEPGLSSFDDDFRAESPLPDLIIEVEPKKPNPHDEPEEFYERLAREMRRLYKRDHYILDSSTSTSSSLKSFEKNEYEQRLSTRFKYGSSDSEDIEDIISLQEPEMPSRSELLPINTNSDEVQFEGNNIENQKIHESYHEESSSRSVPESTVSENNSCSQQIITQAEVYTHTDEILDEITNKLKCYKDPVDKMNDKIFSSDIIEDENVNDRTYSKDLAESCDASGSNITESSELSSNFSTEIMRRIQDRASFGSLPHYKRSNSDSENVIYEKDVSMEMQPMQLSEEIISYGPKEITYGTPSDINTLLSTSTPVSKRKSKIVERKFRRRLVSYTSPSSSTSRMNVGCVSATAQTSFSDDEPDWSTFWNNFFLGIPTVYNFCSCRNHVCS</sequence>
<organism evidence="2 3">
    <name type="scientific">Brenthis ino</name>
    <name type="common">lesser marbled fritillary</name>
    <dbReference type="NCBI Taxonomy" id="405034"/>
    <lineage>
        <taxon>Eukaryota</taxon>
        <taxon>Metazoa</taxon>
        <taxon>Ecdysozoa</taxon>
        <taxon>Arthropoda</taxon>
        <taxon>Hexapoda</taxon>
        <taxon>Insecta</taxon>
        <taxon>Pterygota</taxon>
        <taxon>Neoptera</taxon>
        <taxon>Endopterygota</taxon>
        <taxon>Lepidoptera</taxon>
        <taxon>Glossata</taxon>
        <taxon>Ditrysia</taxon>
        <taxon>Papilionoidea</taxon>
        <taxon>Nymphalidae</taxon>
        <taxon>Heliconiinae</taxon>
        <taxon>Argynnini</taxon>
        <taxon>Brenthis</taxon>
    </lineage>
</organism>
<proteinExistence type="predicted"/>
<evidence type="ECO:0000256" key="1">
    <source>
        <dbReference type="SAM" id="MobiDB-lite"/>
    </source>
</evidence>
<dbReference type="Proteomes" id="UP000838878">
    <property type="component" value="Chromosome 8"/>
</dbReference>
<feature type="compositionally biased region" description="Low complexity" evidence="1">
    <location>
        <begin position="178"/>
        <end position="188"/>
    </location>
</feature>
<name>A0A8J9V3L0_9NEOP</name>
<evidence type="ECO:0000313" key="2">
    <source>
        <dbReference type="EMBL" id="CAH0730717.1"/>
    </source>
</evidence>